<evidence type="ECO:0000256" key="1">
    <source>
        <dbReference type="ARBA" id="ARBA00007347"/>
    </source>
</evidence>
<keyword evidence="3" id="KW-0999">Mitochondrion inner membrane</keyword>
<evidence type="ECO:0000313" key="4">
    <source>
        <dbReference type="EMBL" id="GBE82462.1"/>
    </source>
</evidence>
<dbReference type="STRING" id="139825.A0A401GJX8"/>
<dbReference type="RefSeq" id="XP_027613375.1">
    <property type="nucleotide sequence ID" value="XM_027757574.1"/>
</dbReference>
<keyword evidence="3" id="KW-0472">Membrane</keyword>
<accession>A0A401GJX8</accession>
<keyword evidence="2" id="KW-1015">Disulfide bond</keyword>
<sequence>MHVHLTDKKIVCQEFIQALEACHADTWSRWTGGCNDAKLKLNMCLRKERIDRTAINRDVARQRRERTELAWADIREE</sequence>
<comment type="function">
    <text evidence="3">Required for mitochondrial cytochrome c oxidase (COX) assembly and respiration.</text>
</comment>
<dbReference type="GeneID" id="38779379"/>
<organism evidence="4 5">
    <name type="scientific">Sparassis crispa</name>
    <dbReference type="NCBI Taxonomy" id="139825"/>
    <lineage>
        <taxon>Eukaryota</taxon>
        <taxon>Fungi</taxon>
        <taxon>Dikarya</taxon>
        <taxon>Basidiomycota</taxon>
        <taxon>Agaricomycotina</taxon>
        <taxon>Agaricomycetes</taxon>
        <taxon>Polyporales</taxon>
        <taxon>Sparassidaceae</taxon>
        <taxon>Sparassis</taxon>
    </lineage>
</organism>
<keyword evidence="3" id="KW-0143">Chaperone</keyword>
<dbReference type="GO" id="GO:0005743">
    <property type="term" value="C:mitochondrial inner membrane"/>
    <property type="evidence" value="ECO:0007669"/>
    <property type="project" value="UniProtKB-SubCell"/>
</dbReference>
<comment type="caution">
    <text evidence="4">The sequence shown here is derived from an EMBL/GenBank/DDBJ whole genome shotgun (WGS) entry which is preliminary data.</text>
</comment>
<gene>
    <name evidence="4" type="ORF">SCP_0408460</name>
</gene>
<keyword evidence="5" id="KW-1185">Reference proteome</keyword>
<proteinExistence type="inferred from homology"/>
<reference evidence="4 5" key="1">
    <citation type="journal article" date="2018" name="Sci. Rep.">
        <title>Genome sequence of the cauliflower mushroom Sparassis crispa (Hanabiratake) and its association with beneficial usage.</title>
        <authorList>
            <person name="Kiyama R."/>
            <person name="Furutani Y."/>
            <person name="Kawaguchi K."/>
            <person name="Nakanishi T."/>
        </authorList>
    </citation>
    <scope>NUCLEOTIDE SEQUENCE [LARGE SCALE GENOMIC DNA]</scope>
</reference>
<name>A0A401GJX8_9APHY</name>
<dbReference type="EMBL" id="BFAD01000004">
    <property type="protein sequence ID" value="GBE82462.1"/>
    <property type="molecule type" value="Genomic_DNA"/>
</dbReference>
<protein>
    <recommendedName>
        <fullName evidence="3">COX assembly mitochondrial protein</fullName>
    </recommendedName>
</protein>
<dbReference type="Pfam" id="PF08583">
    <property type="entry name" value="Cmc1"/>
    <property type="match status" value="1"/>
</dbReference>
<evidence type="ECO:0000256" key="2">
    <source>
        <dbReference type="ARBA" id="ARBA00023157"/>
    </source>
</evidence>
<dbReference type="OrthoDB" id="532630at2759"/>
<evidence type="ECO:0000313" key="5">
    <source>
        <dbReference type="Proteomes" id="UP000287166"/>
    </source>
</evidence>
<dbReference type="Proteomes" id="UP000287166">
    <property type="component" value="Unassembled WGS sequence"/>
</dbReference>
<comment type="subcellular location">
    <subcellularLocation>
        <location evidence="3">Mitochondrion inner membrane</location>
    </subcellularLocation>
</comment>
<dbReference type="FunCoup" id="A0A401GJX8">
    <property type="interactions" value="150"/>
</dbReference>
<dbReference type="AlphaFoldDB" id="A0A401GJX8"/>
<keyword evidence="3" id="KW-0496">Mitochondrion</keyword>
<dbReference type="InterPro" id="IPR013892">
    <property type="entry name" value="Cyt_c_biogenesis_Cmc1-like"/>
</dbReference>
<comment type="similarity">
    <text evidence="1 3">Belongs to the CMC family.</text>
</comment>
<evidence type="ECO:0000256" key="3">
    <source>
        <dbReference type="RuleBase" id="RU364104"/>
    </source>
</evidence>
<dbReference type="InParanoid" id="A0A401GJX8"/>